<name>A0A1E7WZI9_9BURK</name>
<evidence type="ECO:0000313" key="1">
    <source>
        <dbReference type="EMBL" id="OFA05448.1"/>
    </source>
</evidence>
<protein>
    <submittedName>
        <fullName evidence="1">Uncharacterized protein</fullName>
    </submittedName>
</protein>
<proteinExistence type="predicted"/>
<sequence length="43" mass="4583">MLRLIVPLLACSLLGRCALTRVYSATLDEEAANLNAVGLTSCF</sequence>
<comment type="caution">
    <text evidence="1">The sequence shown here is derived from an EMBL/GenBank/DDBJ whole genome shotgun (WGS) entry which is preliminary data.</text>
</comment>
<dbReference type="EMBL" id="LROM01000066">
    <property type="protein sequence ID" value="OFA05448.1"/>
    <property type="molecule type" value="Genomic_DNA"/>
</dbReference>
<reference evidence="2" key="1">
    <citation type="journal article" date="2016" name="Front. Microbiol.">
        <title>Molecular Keys to the Janthinobacterium and Duganella spp. Interaction with the Plant Pathogen Fusarium graminearum.</title>
        <authorList>
            <person name="Haack F.S."/>
            <person name="Poehlein A."/>
            <person name="Kroger C."/>
            <person name="Voigt C.A."/>
            <person name="Piepenbring M."/>
            <person name="Bode H.B."/>
            <person name="Daniel R."/>
            <person name="Schafer W."/>
            <person name="Streit W.R."/>
        </authorList>
    </citation>
    <scope>NUCLEOTIDE SEQUENCE [LARGE SCALE GENOMIC DNA]</scope>
    <source>
        <strain evidence="2">T54</strain>
    </source>
</reference>
<evidence type="ECO:0000313" key="2">
    <source>
        <dbReference type="Proteomes" id="UP000175989"/>
    </source>
</evidence>
<dbReference type="Proteomes" id="UP000175989">
    <property type="component" value="Unassembled WGS sequence"/>
</dbReference>
<gene>
    <name evidence="1" type="ORF">DUPY_15620</name>
</gene>
<dbReference type="AlphaFoldDB" id="A0A1E7WZI9"/>
<organism evidence="1 2">
    <name type="scientific">Duganella phyllosphaerae</name>
    <dbReference type="NCBI Taxonomy" id="762836"/>
    <lineage>
        <taxon>Bacteria</taxon>
        <taxon>Pseudomonadati</taxon>
        <taxon>Pseudomonadota</taxon>
        <taxon>Betaproteobacteria</taxon>
        <taxon>Burkholderiales</taxon>
        <taxon>Oxalobacteraceae</taxon>
        <taxon>Telluria group</taxon>
        <taxon>Duganella</taxon>
    </lineage>
</organism>
<accession>A0A1E7WZI9</accession>
<keyword evidence="2" id="KW-1185">Reference proteome</keyword>